<dbReference type="PANTHER" id="PTHR28054:SF1">
    <property type="entry name" value="RNA POLYMERASE I-SPECIFIC TRANSCRIPTION INITIATION FACTOR RRN10"/>
    <property type="match status" value="1"/>
</dbReference>
<dbReference type="EMBL" id="NIDN02000279">
    <property type="protein sequence ID" value="RLL93669.1"/>
    <property type="molecule type" value="Genomic_DNA"/>
</dbReference>
<dbReference type="AlphaFoldDB" id="A0A421CUS5"/>
<evidence type="ECO:0000259" key="2">
    <source>
        <dbReference type="Pfam" id="PF03962"/>
    </source>
</evidence>
<dbReference type="Proteomes" id="UP000215289">
    <property type="component" value="Unassembled WGS sequence"/>
</dbReference>
<feature type="compositionally biased region" description="Acidic residues" evidence="1">
    <location>
        <begin position="327"/>
        <end position="336"/>
    </location>
</feature>
<dbReference type="PANTHER" id="PTHR28054">
    <property type="entry name" value="RNA POLYMERASE I-SPECIFIC TRANSCRIPTION INITIATION FACTOR RRN10"/>
    <property type="match status" value="1"/>
</dbReference>
<feature type="region of interest" description="Disordered" evidence="1">
    <location>
        <begin position="1"/>
        <end position="33"/>
    </location>
</feature>
<feature type="domain" description="Mnd1 HTH" evidence="2">
    <location>
        <begin position="228"/>
        <end position="286"/>
    </location>
</feature>
<proteinExistence type="predicted"/>
<protein>
    <recommendedName>
        <fullName evidence="2">Mnd1 HTH domain-containing protein</fullName>
    </recommendedName>
</protein>
<accession>A0A421CUS5</accession>
<dbReference type="GO" id="GO:0006360">
    <property type="term" value="P:transcription by RNA polymerase I"/>
    <property type="evidence" value="ECO:0007669"/>
    <property type="project" value="InterPro"/>
</dbReference>
<dbReference type="Pfam" id="PF03962">
    <property type="entry name" value="Mnd1"/>
    <property type="match status" value="1"/>
</dbReference>
<dbReference type="InterPro" id="IPR022793">
    <property type="entry name" value="Rrn10"/>
</dbReference>
<feature type="compositionally biased region" description="Basic and acidic residues" evidence="1">
    <location>
        <begin position="22"/>
        <end position="33"/>
    </location>
</feature>
<keyword evidence="4" id="KW-1185">Reference proteome</keyword>
<feature type="region of interest" description="Disordered" evidence="1">
    <location>
        <begin position="324"/>
        <end position="343"/>
    </location>
</feature>
<evidence type="ECO:0000313" key="3">
    <source>
        <dbReference type="EMBL" id="RLL93669.1"/>
    </source>
</evidence>
<name>A0A421CUS5_9EURO</name>
<evidence type="ECO:0000313" key="4">
    <source>
        <dbReference type="Proteomes" id="UP000215289"/>
    </source>
</evidence>
<dbReference type="InterPro" id="IPR040453">
    <property type="entry name" value="Mnd1_HTH"/>
</dbReference>
<dbReference type="STRING" id="1245748.A0A421CUS5"/>
<organism evidence="3 4">
    <name type="scientific">Aspergillus turcosus</name>
    <dbReference type="NCBI Taxonomy" id="1245748"/>
    <lineage>
        <taxon>Eukaryota</taxon>
        <taxon>Fungi</taxon>
        <taxon>Dikarya</taxon>
        <taxon>Ascomycota</taxon>
        <taxon>Pezizomycotina</taxon>
        <taxon>Eurotiomycetes</taxon>
        <taxon>Eurotiomycetidae</taxon>
        <taxon>Eurotiales</taxon>
        <taxon>Aspergillaceae</taxon>
        <taxon>Aspergillus</taxon>
        <taxon>Aspergillus subgen. Fumigati</taxon>
    </lineage>
</organism>
<comment type="caution">
    <text evidence="3">The sequence shown here is derived from an EMBL/GenBank/DDBJ whole genome shotgun (WGS) entry which is preliminary data.</text>
</comment>
<reference evidence="3 4" key="1">
    <citation type="submission" date="2018-08" db="EMBL/GenBank/DDBJ databases">
        <title>Draft genome sequences of two Aspergillus turcosus clinical strains isolated from bronchoalveolar lavage fluid: one azole-susceptible and the other azole-resistant.</title>
        <authorList>
            <person name="Parent-Michaud M."/>
            <person name="Dufresne P.J."/>
            <person name="Fournier E."/>
            <person name="Martineau C."/>
            <person name="Moreira S."/>
            <person name="Perkins V."/>
            <person name="De Repentigny L."/>
            <person name="Dufresne S.F."/>
        </authorList>
    </citation>
    <scope>NUCLEOTIDE SEQUENCE [LARGE SCALE GENOMIC DNA]</scope>
    <source>
        <strain evidence="3">HMR AF 1038</strain>
    </source>
</reference>
<dbReference type="OrthoDB" id="2565191at2759"/>
<evidence type="ECO:0000256" key="1">
    <source>
        <dbReference type="SAM" id="MobiDB-lite"/>
    </source>
</evidence>
<sequence length="435" mass="49375">MSYGKSLALSQNSFVQPPDLNDGARDVQDEPLLRRQKRQATVYDAVAGRVNAHGFLPSVSYASKHRDTASSSARPVRPEEVLFRRQNAPIRYEENDFYFANESLPADRPLPSSELLEAIHAYTADFYDHATIDRGQDDYQSMDETALIAMGILMEEMAREALGETGDLVLVEGEELSTDDDHLSSRLGSRRIGRKRANTSQSMIMASSGDDLDSVPPKLSKSAKEDLIVAHLRSSRTCHTLKDLEKMLPSVASINGMQVKEYIQSLTDEGKLRVEKIGSGNWYWCFGGDEKRERQRQMNQLEKEVKTLQASYDEAEASLAAKRDKWEEEGEDEESNLAEREQLTRRKSELEKERNRLQAQWTAATTTEEGKGVQQMREEIEEFRKQALMWTDNIYVLEGYLRKLAGGDREVIAAVQRECYGDEYVEGEGLRELII</sequence>
<gene>
    <name evidence="3" type="ORF">CFD26_101547</name>
</gene>